<protein>
    <submittedName>
        <fullName evidence="2">Ester cyclase</fullName>
    </submittedName>
</protein>
<organism evidence="2 3">
    <name type="scientific">Sphingomonas glaciei</name>
    <dbReference type="NCBI Taxonomy" id="2938948"/>
    <lineage>
        <taxon>Bacteria</taxon>
        <taxon>Pseudomonadati</taxon>
        <taxon>Pseudomonadota</taxon>
        <taxon>Alphaproteobacteria</taxon>
        <taxon>Sphingomonadales</taxon>
        <taxon>Sphingomonadaceae</taxon>
        <taxon>Sphingomonas</taxon>
    </lineage>
</organism>
<accession>A0ABY5MWH3</accession>
<feature type="chain" id="PRO_5047036907" evidence="1">
    <location>
        <begin position="21"/>
        <end position="173"/>
    </location>
</feature>
<keyword evidence="3" id="KW-1185">Reference proteome</keyword>
<proteinExistence type="predicted"/>
<gene>
    <name evidence="2" type="ORF">M1K48_07135</name>
</gene>
<dbReference type="InterPro" id="IPR009959">
    <property type="entry name" value="Cyclase_SnoaL-like"/>
</dbReference>
<dbReference type="PANTHER" id="PTHR38436">
    <property type="entry name" value="POLYKETIDE CYCLASE SNOAL-LIKE DOMAIN"/>
    <property type="match status" value="1"/>
</dbReference>
<keyword evidence="1" id="KW-0732">Signal</keyword>
<dbReference type="Proteomes" id="UP000831921">
    <property type="component" value="Chromosome"/>
</dbReference>
<feature type="signal peptide" evidence="1">
    <location>
        <begin position="1"/>
        <end position="20"/>
    </location>
</feature>
<dbReference type="InterPro" id="IPR032710">
    <property type="entry name" value="NTF2-like_dom_sf"/>
</dbReference>
<reference evidence="2 3" key="1">
    <citation type="submission" date="2022-05" db="EMBL/GenBank/DDBJ databases">
        <title>S8-45 Sphingomonas ultraviolaceadurans.</title>
        <authorList>
            <person name="Liu Y."/>
        </authorList>
    </citation>
    <scope>NUCLEOTIDE SEQUENCE [LARGE SCALE GENOMIC DNA]</scope>
    <source>
        <strain evidence="2 3">S8-45</strain>
    </source>
</reference>
<evidence type="ECO:0000313" key="3">
    <source>
        <dbReference type="Proteomes" id="UP000831921"/>
    </source>
</evidence>
<dbReference type="SUPFAM" id="SSF54427">
    <property type="entry name" value="NTF2-like"/>
    <property type="match status" value="1"/>
</dbReference>
<dbReference type="PANTHER" id="PTHR38436:SF1">
    <property type="entry name" value="ESTER CYCLASE"/>
    <property type="match status" value="1"/>
</dbReference>
<dbReference type="Gene3D" id="3.10.450.50">
    <property type="match status" value="1"/>
</dbReference>
<dbReference type="EMBL" id="CP097253">
    <property type="protein sequence ID" value="UUR06736.1"/>
    <property type="molecule type" value="Genomic_DNA"/>
</dbReference>
<evidence type="ECO:0000256" key="1">
    <source>
        <dbReference type="SAM" id="SignalP"/>
    </source>
</evidence>
<name>A0ABY5MWH3_9SPHN</name>
<dbReference type="Pfam" id="PF07366">
    <property type="entry name" value="SnoaL"/>
    <property type="match status" value="1"/>
</dbReference>
<evidence type="ECO:0000313" key="2">
    <source>
        <dbReference type="EMBL" id="UUR06736.1"/>
    </source>
</evidence>
<sequence length="173" mass="18963">MRLLAMVAGAFLIFPSAAPAEAPPKCPSHSNPRGYQRVEQANTALVRRFHDAINRQDWEAADAFVGAAYRHYVTGTDGFRALTWDAFKRGNKHLRTAFPDWRNVIMQTIAERDKVVVVIEGSGTHRGSIAGEKATGRIAKLPIMIVHQVCGGKLWADWEAVDTGPLMAALTAP</sequence>
<dbReference type="RefSeq" id="WP_249453886.1">
    <property type="nucleotide sequence ID" value="NZ_CP097253.1"/>
</dbReference>